<keyword evidence="3" id="KW-1185">Reference proteome</keyword>
<organism evidence="2 3">
    <name type="scientific">Syntrophobacter fumaroxidans (strain DSM 10017 / MPOB)</name>
    <dbReference type="NCBI Taxonomy" id="335543"/>
    <lineage>
        <taxon>Bacteria</taxon>
        <taxon>Pseudomonadati</taxon>
        <taxon>Thermodesulfobacteriota</taxon>
        <taxon>Syntrophobacteria</taxon>
        <taxon>Syntrophobacterales</taxon>
        <taxon>Syntrophobacteraceae</taxon>
        <taxon>Syntrophobacter</taxon>
    </lineage>
</organism>
<dbReference type="KEGG" id="sfu:Sfum_2477"/>
<reference evidence="2 3" key="1">
    <citation type="submission" date="2006-10" db="EMBL/GenBank/DDBJ databases">
        <title>Complete sequence of Syntrophobacter fumaroxidans MPOB.</title>
        <authorList>
            <consortium name="US DOE Joint Genome Institute"/>
            <person name="Copeland A."/>
            <person name="Lucas S."/>
            <person name="Lapidus A."/>
            <person name="Barry K."/>
            <person name="Detter J.C."/>
            <person name="Glavina del Rio T."/>
            <person name="Hammon N."/>
            <person name="Israni S."/>
            <person name="Pitluck S."/>
            <person name="Goltsman E.G."/>
            <person name="Martinez M."/>
            <person name="Schmutz J."/>
            <person name="Larimer F."/>
            <person name="Land M."/>
            <person name="Hauser L."/>
            <person name="Kyrpides N."/>
            <person name="Kim E."/>
            <person name="Boone D.R."/>
            <person name="Brockman F."/>
            <person name="Culley D."/>
            <person name="Ferry J."/>
            <person name="Gunsalus R."/>
            <person name="McInerney M.J."/>
            <person name="Morrison M."/>
            <person name="Plugge C."/>
            <person name="Rohlin L."/>
            <person name="Scholten J."/>
            <person name="Sieber J."/>
            <person name="Stams A.J.M."/>
            <person name="Worm P."/>
            <person name="Henstra A.M."/>
            <person name="Richardson P."/>
        </authorList>
    </citation>
    <scope>NUCLEOTIDE SEQUENCE [LARGE SCALE GENOMIC DNA]</scope>
    <source>
        <strain evidence="3">DSM 10017 / MPOB</strain>
    </source>
</reference>
<keyword evidence="1" id="KW-1133">Transmembrane helix</keyword>
<keyword evidence="1" id="KW-0812">Transmembrane</keyword>
<feature type="transmembrane region" description="Helical" evidence="1">
    <location>
        <begin position="32"/>
        <end position="54"/>
    </location>
</feature>
<dbReference type="HOGENOM" id="CLU_1433828_0_0_7"/>
<dbReference type="Proteomes" id="UP000001784">
    <property type="component" value="Chromosome"/>
</dbReference>
<keyword evidence="1" id="KW-0472">Membrane</keyword>
<dbReference type="EMBL" id="CP000478">
    <property type="protein sequence ID" value="ABK18157.1"/>
    <property type="molecule type" value="Genomic_DNA"/>
</dbReference>
<protein>
    <submittedName>
        <fullName evidence="2">Uncharacterized protein</fullName>
    </submittedName>
</protein>
<dbReference type="eggNOG" id="ENOG5030I2P">
    <property type="taxonomic scope" value="Bacteria"/>
</dbReference>
<dbReference type="AlphaFoldDB" id="A0LL55"/>
<dbReference type="InParanoid" id="A0LL55"/>
<accession>A0LL55</accession>
<evidence type="ECO:0000313" key="3">
    <source>
        <dbReference type="Proteomes" id="UP000001784"/>
    </source>
</evidence>
<evidence type="ECO:0000256" key="1">
    <source>
        <dbReference type="SAM" id="Phobius"/>
    </source>
</evidence>
<proteinExistence type="predicted"/>
<gene>
    <name evidence="2" type="ordered locus">Sfum_2477</name>
</gene>
<evidence type="ECO:0000313" key="2">
    <source>
        <dbReference type="EMBL" id="ABK18157.1"/>
    </source>
</evidence>
<name>A0LL55_SYNFM</name>
<sequence>MPSPSILYCDGTARFRAETGKDGVTLLNKKSVLATCGFAALGLALVAVYMLTLAAPSEPVDFRGVRWGSGIGDASGLTPLAEDGNLKSYEKKNEVLKLEDVNLDKVIYAFYKDRFYQGIAYFRSEADLPKLKQILTRLYGDPVQLEQSTNKFFWNGENVSLLLSYDAQSGTGRVAYLYKPIQLELEIKK</sequence>